<comment type="subcellular location">
    <subcellularLocation>
        <location evidence="12">Cell junction</location>
        <location evidence="12">Plasmodesma</location>
    </subcellularLocation>
    <subcellularLocation>
        <location evidence="1">Cell membrane</location>
        <topology evidence="1">Single-pass type I membrane protein</topology>
    </subcellularLocation>
</comment>
<dbReference type="AlphaFoldDB" id="A0A835D7I7"/>
<dbReference type="PANTHER" id="PTHR32080:SF3">
    <property type="entry name" value="PLASMODESMATA-LOCATED PROTEIN 7"/>
    <property type="match status" value="1"/>
</dbReference>
<evidence type="ECO:0000256" key="11">
    <source>
        <dbReference type="ARBA" id="ARBA00023157"/>
    </source>
</evidence>
<evidence type="ECO:0000256" key="3">
    <source>
        <dbReference type="ARBA" id="ARBA00022475"/>
    </source>
</evidence>
<proteinExistence type="inferred from homology"/>
<reference evidence="18 19" key="1">
    <citation type="submission" date="2020-04" db="EMBL/GenBank/DDBJ databases">
        <title>Plant Genome Project.</title>
        <authorList>
            <person name="Zhang R.-G."/>
        </authorList>
    </citation>
    <scope>NUCLEOTIDE SEQUENCE [LARGE SCALE GENOMIC DNA]</scope>
    <source>
        <strain evidence="18">YNK0</strain>
        <tissue evidence="18">Leaf</tissue>
    </source>
</reference>
<accession>A0A835D7I7</accession>
<comment type="subunit">
    <text evidence="14">(Microbial infection) Interacts with Grapevine fanleaf virus (GFLV) 2B-MP.</text>
</comment>
<evidence type="ECO:0000259" key="17">
    <source>
        <dbReference type="PROSITE" id="PS51473"/>
    </source>
</evidence>
<dbReference type="InterPro" id="IPR002902">
    <property type="entry name" value="GNK2"/>
</dbReference>
<keyword evidence="19" id="KW-1185">Reference proteome</keyword>
<evidence type="ECO:0000256" key="4">
    <source>
        <dbReference type="ARBA" id="ARBA00022581"/>
    </source>
</evidence>
<evidence type="ECO:0000256" key="6">
    <source>
        <dbReference type="ARBA" id="ARBA00022729"/>
    </source>
</evidence>
<evidence type="ECO:0000256" key="10">
    <source>
        <dbReference type="ARBA" id="ARBA00023136"/>
    </source>
</evidence>
<keyword evidence="6 16" id="KW-0732">Signal</keyword>
<evidence type="ECO:0000313" key="19">
    <source>
        <dbReference type="Proteomes" id="UP000655225"/>
    </source>
</evidence>
<keyword evidence="5 15" id="KW-0812">Transmembrane</keyword>
<evidence type="ECO:0000256" key="16">
    <source>
        <dbReference type="SAM" id="SignalP"/>
    </source>
</evidence>
<keyword evidence="3" id="KW-1003">Cell membrane</keyword>
<feature type="domain" description="Gnk2-homologous" evidence="17">
    <location>
        <begin position="135"/>
        <end position="235"/>
    </location>
</feature>
<dbReference type="InterPro" id="IPR038408">
    <property type="entry name" value="GNK2_sf"/>
</dbReference>
<dbReference type="Gene3D" id="3.30.430.20">
    <property type="entry name" value="Gnk2 domain, C-X8-C-X2-C motif"/>
    <property type="match status" value="2"/>
</dbReference>
<keyword evidence="9 15" id="KW-1133">Transmembrane helix</keyword>
<evidence type="ECO:0000256" key="7">
    <source>
        <dbReference type="ARBA" id="ARBA00022737"/>
    </source>
</evidence>
<dbReference type="FunFam" id="3.30.430.20:FF:000001">
    <property type="entry name" value="cysteine-rich repeat secretory protein 3"/>
    <property type="match status" value="1"/>
</dbReference>
<gene>
    <name evidence="18" type="ORF">HHK36_024479</name>
</gene>
<dbReference type="GO" id="GO:0009506">
    <property type="term" value="C:plasmodesma"/>
    <property type="evidence" value="ECO:0007669"/>
    <property type="project" value="UniProtKB-SubCell"/>
</dbReference>
<dbReference type="Proteomes" id="UP000655225">
    <property type="component" value="Unassembled WGS sequence"/>
</dbReference>
<dbReference type="GO" id="GO:0005886">
    <property type="term" value="C:plasma membrane"/>
    <property type="evidence" value="ECO:0007669"/>
    <property type="project" value="UniProtKB-SubCell"/>
</dbReference>
<dbReference type="EMBL" id="JABCRI010000018">
    <property type="protein sequence ID" value="KAF8389959.1"/>
    <property type="molecule type" value="Genomic_DNA"/>
</dbReference>
<feature type="transmembrane region" description="Helical" evidence="15">
    <location>
        <begin position="252"/>
        <end position="272"/>
    </location>
</feature>
<evidence type="ECO:0000256" key="9">
    <source>
        <dbReference type="ARBA" id="ARBA00022989"/>
    </source>
</evidence>
<comment type="similarity">
    <text evidence="13">Belongs to the cysteine-rich repeat secretory protein family. Plasmodesmata-located proteins (PDLD) subfamily.</text>
</comment>
<dbReference type="FunFam" id="3.30.430.20:FF:000020">
    <property type="entry name" value="Cysteine-rich repeat secretory protein 60"/>
    <property type="match status" value="1"/>
</dbReference>
<evidence type="ECO:0000256" key="8">
    <source>
        <dbReference type="ARBA" id="ARBA00022949"/>
    </source>
</evidence>
<evidence type="ECO:0000256" key="12">
    <source>
        <dbReference type="ARBA" id="ARBA00024184"/>
    </source>
</evidence>
<keyword evidence="11" id="KW-1015">Disulfide bond</keyword>
<evidence type="ECO:0000256" key="15">
    <source>
        <dbReference type="SAM" id="Phobius"/>
    </source>
</evidence>
<dbReference type="Pfam" id="PF01657">
    <property type="entry name" value="Stress-antifung"/>
    <property type="match status" value="2"/>
</dbReference>
<dbReference type="CDD" id="cd23509">
    <property type="entry name" value="Gnk2-like"/>
    <property type="match status" value="2"/>
</dbReference>
<sequence length="281" mass="29391">MFGGARSVLSLTTFLLTISLLPSPSRPATGSFIYGGCSQLKYNPGTPYESNLNSLLTSLVNSATFSSYNNFTILGSTPQDVVYGLYQCRGDLPMPDCATCVAHSVSQLGVLCFDSSGGALQLQGCFVKYDNTTFLGVEDKTVLMKKCGPSIGYNTDAMSRRDAVFSGLASAGGAYRVGGSGGVQGVTQCVGDLSSSECQDCVSEAIGRLRTDCATAVSGDMFLGKCYARYSAGGQYSKAKSDSSEEDAGKTLAIIIGILAGVALIIIFLSIIRKGFQEKGK</sequence>
<keyword evidence="8" id="KW-0965">Cell junction</keyword>
<feature type="signal peptide" evidence="16">
    <location>
        <begin position="1"/>
        <end position="30"/>
    </location>
</feature>
<evidence type="ECO:0000256" key="14">
    <source>
        <dbReference type="ARBA" id="ARBA00064287"/>
    </source>
</evidence>
<protein>
    <recommendedName>
        <fullName evidence="17">Gnk2-homologous domain-containing protein</fullName>
    </recommendedName>
</protein>
<dbReference type="PROSITE" id="PS51473">
    <property type="entry name" value="GNK2"/>
    <property type="match status" value="2"/>
</dbReference>
<evidence type="ECO:0000313" key="18">
    <source>
        <dbReference type="EMBL" id="KAF8389959.1"/>
    </source>
</evidence>
<comment type="caution">
    <text evidence="18">The sequence shown here is derived from an EMBL/GenBank/DDBJ whole genome shotgun (WGS) entry which is preliminary data.</text>
</comment>
<name>A0A835D7I7_TETSI</name>
<dbReference type="OrthoDB" id="1097929at2759"/>
<evidence type="ECO:0000256" key="2">
    <source>
        <dbReference type="ARBA" id="ARBA00022448"/>
    </source>
</evidence>
<keyword evidence="4" id="KW-0945">Host-virus interaction</keyword>
<evidence type="ECO:0000256" key="1">
    <source>
        <dbReference type="ARBA" id="ARBA00004251"/>
    </source>
</evidence>
<keyword evidence="10 15" id="KW-0472">Membrane</keyword>
<organism evidence="18 19">
    <name type="scientific">Tetracentron sinense</name>
    <name type="common">Spur-leaf</name>
    <dbReference type="NCBI Taxonomy" id="13715"/>
    <lineage>
        <taxon>Eukaryota</taxon>
        <taxon>Viridiplantae</taxon>
        <taxon>Streptophyta</taxon>
        <taxon>Embryophyta</taxon>
        <taxon>Tracheophyta</taxon>
        <taxon>Spermatophyta</taxon>
        <taxon>Magnoliopsida</taxon>
        <taxon>Trochodendrales</taxon>
        <taxon>Trochodendraceae</taxon>
        <taxon>Tetracentron</taxon>
    </lineage>
</organism>
<evidence type="ECO:0000256" key="5">
    <source>
        <dbReference type="ARBA" id="ARBA00022692"/>
    </source>
</evidence>
<dbReference type="InterPro" id="IPR051378">
    <property type="entry name" value="Cell2Cell_Antifungal"/>
</dbReference>
<keyword evidence="7" id="KW-0677">Repeat</keyword>
<keyword evidence="2" id="KW-0813">Transport</keyword>
<dbReference type="PANTHER" id="PTHR32080">
    <property type="entry name" value="ANTIFUNGAL PROTEIN GINKBILOBIN-2-LIKE"/>
    <property type="match status" value="1"/>
</dbReference>
<feature type="domain" description="Gnk2-homologous" evidence="17">
    <location>
        <begin position="30"/>
        <end position="134"/>
    </location>
</feature>
<feature type="chain" id="PRO_5032283028" description="Gnk2-homologous domain-containing protein" evidence="16">
    <location>
        <begin position="31"/>
        <end position="281"/>
    </location>
</feature>
<dbReference type="OMA" id="TDCATAV"/>
<evidence type="ECO:0000256" key="13">
    <source>
        <dbReference type="ARBA" id="ARBA00038393"/>
    </source>
</evidence>